<dbReference type="Proteomes" id="UP000193420">
    <property type="component" value="Unassembled WGS sequence"/>
</dbReference>
<organism evidence="1 2">
    <name type="scientific">Arenibacter troitsensis</name>
    <dbReference type="NCBI Taxonomy" id="188872"/>
    <lineage>
        <taxon>Bacteria</taxon>
        <taxon>Pseudomonadati</taxon>
        <taxon>Bacteroidota</taxon>
        <taxon>Flavobacteriia</taxon>
        <taxon>Flavobacteriales</taxon>
        <taxon>Flavobacteriaceae</taxon>
        <taxon>Arenibacter</taxon>
    </lineage>
</organism>
<sequence length="102" mass="11414">MKNSRLKNSISILFLALFLSMKMAGLHVLSHTDDKEHALHCYICDHAVSHNLTPAISADIPDYGIRNTESIPQIEHSEHYDYVVSSTIATDQLFSRPPPALL</sequence>
<dbReference type="AlphaFoldDB" id="A0A1X7IV59"/>
<evidence type="ECO:0000313" key="1">
    <source>
        <dbReference type="EMBL" id="SMG18812.1"/>
    </source>
</evidence>
<keyword evidence="2" id="KW-1185">Reference proteome</keyword>
<protein>
    <submittedName>
        <fullName evidence="1">Uncharacterized protein</fullName>
    </submittedName>
</protein>
<gene>
    <name evidence="1" type="ORF">SAMN03080602_01130</name>
</gene>
<dbReference type="EMBL" id="FXAO01000002">
    <property type="protein sequence ID" value="SMG18812.1"/>
    <property type="molecule type" value="Genomic_DNA"/>
</dbReference>
<reference evidence="2" key="1">
    <citation type="submission" date="2017-04" db="EMBL/GenBank/DDBJ databases">
        <authorList>
            <person name="Varghese N."/>
            <person name="Submissions S."/>
        </authorList>
    </citation>
    <scope>NUCLEOTIDE SEQUENCE [LARGE SCALE GENOMIC DNA]</scope>
    <source>
        <strain evidence="2">DSM 19835</strain>
    </source>
</reference>
<proteinExistence type="predicted"/>
<evidence type="ECO:0000313" key="2">
    <source>
        <dbReference type="Proteomes" id="UP000193420"/>
    </source>
</evidence>
<accession>A0A1X7IV59</accession>
<name>A0A1X7IV59_9FLAO</name>